<dbReference type="GO" id="GO:0004368">
    <property type="term" value="F:glycerol-3-phosphate dehydrogenase (quinone) activity"/>
    <property type="evidence" value="ECO:0007669"/>
    <property type="project" value="UniProtKB-EC"/>
</dbReference>
<dbReference type="InterPro" id="IPR038299">
    <property type="entry name" value="DAO_C_sf"/>
</dbReference>
<dbReference type="Pfam" id="PF16901">
    <property type="entry name" value="DAO_C"/>
    <property type="match status" value="1"/>
</dbReference>
<dbReference type="GO" id="GO:0046872">
    <property type="term" value="F:metal ion binding"/>
    <property type="evidence" value="ECO:0007669"/>
    <property type="project" value="UniProtKB-KW"/>
</dbReference>
<comment type="catalytic activity">
    <reaction evidence="13">
        <text>a quinone + sn-glycerol 3-phosphate = dihydroxyacetone phosphate + a quinol</text>
        <dbReference type="Rhea" id="RHEA:18977"/>
        <dbReference type="ChEBI" id="CHEBI:24646"/>
        <dbReference type="ChEBI" id="CHEBI:57597"/>
        <dbReference type="ChEBI" id="CHEBI:57642"/>
        <dbReference type="ChEBI" id="CHEBI:132124"/>
        <dbReference type="EC" id="1.1.5.3"/>
    </reaction>
</comment>
<evidence type="ECO:0000256" key="5">
    <source>
        <dbReference type="ARBA" id="ARBA00022630"/>
    </source>
</evidence>
<dbReference type="InterPro" id="IPR036188">
    <property type="entry name" value="FAD/NAD-bd_sf"/>
</dbReference>
<organism evidence="17 18">
    <name type="scientific">Malassezia vespertilionis</name>
    <dbReference type="NCBI Taxonomy" id="2020962"/>
    <lineage>
        <taxon>Eukaryota</taxon>
        <taxon>Fungi</taxon>
        <taxon>Dikarya</taxon>
        <taxon>Basidiomycota</taxon>
        <taxon>Ustilaginomycotina</taxon>
        <taxon>Malasseziomycetes</taxon>
        <taxon>Malasseziales</taxon>
        <taxon>Malasseziaceae</taxon>
        <taxon>Malassezia</taxon>
    </lineage>
</organism>
<comment type="subcellular location">
    <subcellularLocation>
        <location evidence="2">Mitochondrion</location>
    </subcellularLocation>
</comment>
<keyword evidence="7" id="KW-0677">Repeat</keyword>
<keyword evidence="12" id="KW-0496">Mitochondrion</keyword>
<keyword evidence="10" id="KW-0809">Transit peptide</keyword>
<dbReference type="GO" id="GO:0005739">
    <property type="term" value="C:mitochondrion"/>
    <property type="evidence" value="ECO:0007669"/>
    <property type="project" value="UniProtKB-SubCell"/>
</dbReference>
<evidence type="ECO:0000256" key="14">
    <source>
        <dbReference type="SAM" id="SignalP"/>
    </source>
</evidence>
<dbReference type="InterPro" id="IPR006076">
    <property type="entry name" value="FAD-dep_OxRdtase"/>
</dbReference>
<dbReference type="InterPro" id="IPR031656">
    <property type="entry name" value="DAO_C"/>
</dbReference>
<name>A0A2N1J8A4_9BASI</name>
<dbReference type="Gene3D" id="1.10.8.870">
    <property type="entry name" value="Alpha-glycerophosphate oxidase, cap domain"/>
    <property type="match status" value="1"/>
</dbReference>
<evidence type="ECO:0000256" key="6">
    <source>
        <dbReference type="ARBA" id="ARBA00022723"/>
    </source>
</evidence>
<reference evidence="17 18" key="1">
    <citation type="submission" date="2017-10" db="EMBL/GenBank/DDBJ databases">
        <title>A novel species of cold-tolerant Malassezia isolated from bats.</title>
        <authorList>
            <person name="Lorch J.M."/>
            <person name="Palmer J.M."/>
            <person name="Vanderwolf K.J."/>
            <person name="Schmidt K.Z."/>
            <person name="Verant M.L."/>
            <person name="Weller T.J."/>
            <person name="Blehert D.S."/>
        </authorList>
    </citation>
    <scope>NUCLEOTIDE SEQUENCE [LARGE SCALE GENOMIC DNA]</scope>
    <source>
        <strain evidence="17 18">NWHC:44797-103</strain>
    </source>
</reference>
<keyword evidence="18" id="KW-1185">Reference proteome</keyword>
<dbReference type="Proteomes" id="UP000232875">
    <property type="component" value="Unassembled WGS sequence"/>
</dbReference>
<dbReference type="OrthoDB" id="264015at2759"/>
<dbReference type="SUPFAM" id="SSF51905">
    <property type="entry name" value="FAD/NAD(P)-binding domain"/>
    <property type="match status" value="1"/>
</dbReference>
<evidence type="ECO:0000256" key="10">
    <source>
        <dbReference type="ARBA" id="ARBA00022946"/>
    </source>
</evidence>
<dbReference type="FunFam" id="1.10.8.870:FF:000001">
    <property type="entry name" value="Glycerol-3-phosphate dehydrogenase"/>
    <property type="match status" value="1"/>
</dbReference>
<dbReference type="GeneID" id="80903476"/>
<sequence length="676" mass="75049">MRSAVVLTGAAIGALAVYALTPRKSSYEDTVAQDVRAATHWSPPTREQMIQALEKSSTVHLRTDGTLERSKSLLVPQHRAQGSSPIPEVEHAYPVPKEGENDEGFDLLIIGGGATGAGVAVDAATRGLKVALVERDDFGAGTSSKSTKLVHGGVRYLQKAIMQLDYDQYKMVREALNERKTFLHIAPYLSDSLPILIPAYSWWKVPYYWIGTKMYDLIAGSQNMSASYMVSRKKALELFPMLRTHNLAGGVVYYDGQQNDTRMNIALILSAIQHGAVATNHTEVVKLNKSPRSDGNGERITGARIRDRFTGDEFDVRAKGVINATGPFCDSIRKMDIPTVPEIVVPSSGVHITFPGYFSPRSMGLLDPATSDGRVIFFLPWQGSTIAGTTDTAAKVEDQPIPGEQEIMWILDEVRNYLNADVTVKRSDVQSAWSGLRPLVKDPNARDTQSLVRNHLITVSDNNLLTIAGGKWTTYREMAEETVDRAIQLFDLKPLRACISKNVRLIGSHEWSRTMYVRLLQEYGLDQDVAMHLSTSYGDRAWSVLAIAEETSQRYPKTGIRLDSQHPYIEAEVRYATRMEYAAKVADFIARRSRLSFLDTQATIEALPRVIDIMGEELNWTETRKLEEFKEAIYFLASMGVDPSRCAELASVPLVDARRWSETGSTRVPSVVTPSA</sequence>
<evidence type="ECO:0000256" key="9">
    <source>
        <dbReference type="ARBA" id="ARBA00022837"/>
    </source>
</evidence>
<dbReference type="Pfam" id="PF01266">
    <property type="entry name" value="DAO"/>
    <property type="match status" value="1"/>
</dbReference>
<evidence type="ECO:0000259" key="16">
    <source>
        <dbReference type="Pfam" id="PF16901"/>
    </source>
</evidence>
<keyword evidence="5 13" id="KW-0285">Flavoprotein</keyword>
<evidence type="ECO:0000313" key="17">
    <source>
        <dbReference type="EMBL" id="PKI82702.1"/>
    </source>
</evidence>
<accession>A0A2N1J8A4</accession>
<dbReference type="PANTHER" id="PTHR11985:SF15">
    <property type="entry name" value="GLYCEROL-3-PHOSPHATE DEHYDROGENASE, MITOCHONDRIAL"/>
    <property type="match status" value="1"/>
</dbReference>
<dbReference type="Gene3D" id="3.50.50.60">
    <property type="entry name" value="FAD/NAD(P)-binding domain"/>
    <property type="match status" value="1"/>
</dbReference>
<evidence type="ECO:0000256" key="11">
    <source>
        <dbReference type="ARBA" id="ARBA00023002"/>
    </source>
</evidence>
<gene>
    <name evidence="17" type="primary">GUT2</name>
    <name evidence="17" type="ORF">MVES_003519</name>
</gene>
<evidence type="ECO:0000256" key="13">
    <source>
        <dbReference type="RuleBase" id="RU361217"/>
    </source>
</evidence>
<keyword evidence="11 13" id="KW-0560">Oxidoreductase</keyword>
<keyword evidence="6" id="KW-0479">Metal-binding</keyword>
<evidence type="ECO:0000256" key="8">
    <source>
        <dbReference type="ARBA" id="ARBA00022827"/>
    </source>
</evidence>
<dbReference type="RefSeq" id="XP_056064750.1">
    <property type="nucleotide sequence ID" value="XM_056208775.1"/>
</dbReference>
<proteinExistence type="inferred from homology"/>
<dbReference type="PANTHER" id="PTHR11985">
    <property type="entry name" value="GLYCEROL-3-PHOSPHATE DEHYDROGENASE"/>
    <property type="match status" value="1"/>
</dbReference>
<dbReference type="PRINTS" id="PR01001">
    <property type="entry name" value="FADG3PDH"/>
</dbReference>
<dbReference type="GO" id="GO:0006072">
    <property type="term" value="P:glycerol-3-phosphate metabolic process"/>
    <property type="evidence" value="ECO:0007669"/>
    <property type="project" value="UniProtKB-UniRule"/>
</dbReference>
<dbReference type="InterPro" id="IPR000447">
    <property type="entry name" value="G3P_DH_FAD-dep"/>
</dbReference>
<keyword evidence="14" id="KW-0732">Signal</keyword>
<feature type="domain" description="FAD dependent oxidoreductase" evidence="15">
    <location>
        <begin position="106"/>
        <end position="475"/>
    </location>
</feature>
<evidence type="ECO:0000256" key="2">
    <source>
        <dbReference type="ARBA" id="ARBA00004173"/>
    </source>
</evidence>
<dbReference type="PROSITE" id="PS00977">
    <property type="entry name" value="FAD_G3PDH_1"/>
    <property type="match status" value="1"/>
</dbReference>
<dbReference type="STRING" id="2020962.A0A2N1J8A4"/>
<evidence type="ECO:0000256" key="1">
    <source>
        <dbReference type="ARBA" id="ARBA00001974"/>
    </source>
</evidence>
<evidence type="ECO:0000256" key="3">
    <source>
        <dbReference type="ARBA" id="ARBA00007330"/>
    </source>
</evidence>
<dbReference type="EC" id="1.1.5.3" evidence="4 13"/>
<keyword evidence="8" id="KW-0274">FAD</keyword>
<dbReference type="SUPFAM" id="SSF54373">
    <property type="entry name" value="FAD-linked reductases, C-terminal domain"/>
    <property type="match status" value="1"/>
</dbReference>
<evidence type="ECO:0000256" key="7">
    <source>
        <dbReference type="ARBA" id="ARBA00022737"/>
    </source>
</evidence>
<keyword evidence="9" id="KW-0106">Calcium</keyword>
<evidence type="ECO:0000259" key="15">
    <source>
        <dbReference type="Pfam" id="PF01266"/>
    </source>
</evidence>
<comment type="similarity">
    <text evidence="3 13">Belongs to the FAD-dependent glycerol-3-phosphate dehydrogenase family.</text>
</comment>
<feature type="domain" description="Alpha-glycerophosphate oxidase C-terminal" evidence="16">
    <location>
        <begin position="498"/>
        <end position="625"/>
    </location>
</feature>
<dbReference type="Gene3D" id="3.30.9.10">
    <property type="entry name" value="D-Amino Acid Oxidase, subunit A, domain 2"/>
    <property type="match status" value="1"/>
</dbReference>
<comment type="cofactor">
    <cofactor evidence="1 13">
        <name>FAD</name>
        <dbReference type="ChEBI" id="CHEBI:57692"/>
    </cofactor>
</comment>
<feature type="chain" id="PRO_5014741834" description="Glycerol-3-phosphate dehydrogenase" evidence="14">
    <location>
        <begin position="20"/>
        <end position="676"/>
    </location>
</feature>
<dbReference type="PROSITE" id="PS00978">
    <property type="entry name" value="FAD_G3PDH_2"/>
    <property type="match status" value="1"/>
</dbReference>
<dbReference type="AlphaFoldDB" id="A0A2N1J8A4"/>
<evidence type="ECO:0000313" key="18">
    <source>
        <dbReference type="Proteomes" id="UP000232875"/>
    </source>
</evidence>
<feature type="signal peptide" evidence="14">
    <location>
        <begin position="1"/>
        <end position="19"/>
    </location>
</feature>
<protein>
    <recommendedName>
        <fullName evidence="4 13">Glycerol-3-phosphate dehydrogenase</fullName>
        <ecNumber evidence="4 13">1.1.5.3</ecNumber>
    </recommendedName>
</protein>
<dbReference type="EMBL" id="KZ454994">
    <property type="protein sequence ID" value="PKI82702.1"/>
    <property type="molecule type" value="Genomic_DNA"/>
</dbReference>
<evidence type="ECO:0000256" key="12">
    <source>
        <dbReference type="ARBA" id="ARBA00023128"/>
    </source>
</evidence>
<evidence type="ECO:0000256" key="4">
    <source>
        <dbReference type="ARBA" id="ARBA00013029"/>
    </source>
</evidence>